<evidence type="ECO:0000256" key="2">
    <source>
        <dbReference type="ARBA" id="ARBA00022723"/>
    </source>
</evidence>
<feature type="non-terminal residue" evidence="7">
    <location>
        <position position="1"/>
    </location>
</feature>
<organism evidence="7 8">
    <name type="scientific">Adineta ricciae</name>
    <name type="common">Rotifer</name>
    <dbReference type="NCBI Taxonomy" id="249248"/>
    <lineage>
        <taxon>Eukaryota</taxon>
        <taxon>Metazoa</taxon>
        <taxon>Spiralia</taxon>
        <taxon>Gnathifera</taxon>
        <taxon>Rotifera</taxon>
        <taxon>Eurotatoria</taxon>
        <taxon>Bdelloidea</taxon>
        <taxon>Adinetida</taxon>
        <taxon>Adinetidae</taxon>
        <taxon>Adineta</taxon>
    </lineage>
</organism>
<dbReference type="SMART" id="SM01265">
    <property type="entry name" value="Mab-21"/>
    <property type="match status" value="1"/>
</dbReference>
<keyword evidence="2" id="KW-0479">Metal-binding</keyword>
<proteinExistence type="inferred from homology"/>
<evidence type="ECO:0000313" key="8">
    <source>
        <dbReference type="Proteomes" id="UP000663852"/>
    </source>
</evidence>
<dbReference type="InterPro" id="IPR043145">
    <property type="entry name" value="Znf_ZZ_sf"/>
</dbReference>
<dbReference type="SUPFAM" id="SSF57850">
    <property type="entry name" value="RING/U-box"/>
    <property type="match status" value="1"/>
</dbReference>
<dbReference type="PANTHER" id="PTHR10656:SF69">
    <property type="entry name" value="MAB-21-LIKE HHH_H2TH-LIKE DOMAIN-CONTAINING PROTEIN"/>
    <property type="match status" value="1"/>
</dbReference>
<dbReference type="PANTHER" id="PTHR10656">
    <property type="entry name" value="CELL FATE DETERMINING PROTEIN MAB21-RELATED"/>
    <property type="match status" value="1"/>
</dbReference>
<comment type="similarity">
    <text evidence="1">Belongs to the mab-21 family.</text>
</comment>
<dbReference type="InterPro" id="IPR046903">
    <property type="entry name" value="Mab-21-like_nuc_Trfase"/>
</dbReference>
<dbReference type="Pfam" id="PF20266">
    <property type="entry name" value="Mab-21_C"/>
    <property type="match status" value="1"/>
</dbReference>
<dbReference type="PROSITE" id="PS50135">
    <property type="entry name" value="ZF_ZZ_2"/>
    <property type="match status" value="1"/>
</dbReference>
<evidence type="ECO:0000256" key="4">
    <source>
        <dbReference type="ARBA" id="ARBA00022833"/>
    </source>
</evidence>
<comment type="caution">
    <text evidence="7">The sequence shown here is derived from an EMBL/GenBank/DDBJ whole genome shotgun (WGS) entry which is preliminary data.</text>
</comment>
<evidence type="ECO:0000259" key="6">
    <source>
        <dbReference type="PROSITE" id="PS50135"/>
    </source>
</evidence>
<accession>A0A815VDQ9</accession>
<dbReference type="AlphaFoldDB" id="A0A815VDQ9"/>
<evidence type="ECO:0000256" key="5">
    <source>
        <dbReference type="PROSITE-ProRule" id="PRU00228"/>
    </source>
</evidence>
<dbReference type="PROSITE" id="PS00018">
    <property type="entry name" value="EF_HAND_1"/>
    <property type="match status" value="1"/>
</dbReference>
<dbReference type="Pfam" id="PF00569">
    <property type="entry name" value="ZZ"/>
    <property type="match status" value="1"/>
</dbReference>
<dbReference type="SMART" id="SM00291">
    <property type="entry name" value="ZnF_ZZ"/>
    <property type="match status" value="1"/>
</dbReference>
<dbReference type="Pfam" id="PF03281">
    <property type="entry name" value="Mab-21"/>
    <property type="match status" value="1"/>
</dbReference>
<dbReference type="Proteomes" id="UP000663852">
    <property type="component" value="Unassembled WGS sequence"/>
</dbReference>
<dbReference type="InterPro" id="IPR046906">
    <property type="entry name" value="Mab-21_HhH/H2TH-like"/>
</dbReference>
<evidence type="ECO:0000313" key="7">
    <source>
        <dbReference type="EMBL" id="CAF1526844.1"/>
    </source>
</evidence>
<keyword evidence="4" id="KW-0862">Zinc</keyword>
<keyword evidence="3 5" id="KW-0863">Zinc-finger</keyword>
<feature type="domain" description="ZZ-type" evidence="6">
    <location>
        <begin position="4"/>
        <end position="60"/>
    </location>
</feature>
<evidence type="ECO:0000256" key="3">
    <source>
        <dbReference type="ARBA" id="ARBA00022771"/>
    </source>
</evidence>
<dbReference type="GO" id="GO:0008270">
    <property type="term" value="F:zinc ion binding"/>
    <property type="evidence" value="ECO:0007669"/>
    <property type="project" value="UniProtKB-KW"/>
</dbReference>
<dbReference type="Gene3D" id="3.30.60.90">
    <property type="match status" value="1"/>
</dbReference>
<dbReference type="EMBL" id="CAJNOJ010000830">
    <property type="protein sequence ID" value="CAF1526844.1"/>
    <property type="molecule type" value="Genomic_DNA"/>
</dbReference>
<dbReference type="CDD" id="cd02338">
    <property type="entry name" value="ZZ_PCMF_like"/>
    <property type="match status" value="1"/>
</dbReference>
<dbReference type="PROSITE" id="PS01357">
    <property type="entry name" value="ZF_ZZ_1"/>
    <property type="match status" value="1"/>
</dbReference>
<protein>
    <recommendedName>
        <fullName evidence="6">ZZ-type domain-containing protein</fullName>
    </recommendedName>
</protein>
<dbReference type="InterPro" id="IPR018247">
    <property type="entry name" value="EF_Hand_1_Ca_BS"/>
</dbReference>
<gene>
    <name evidence="7" type="ORF">EDS130_LOCUS44268</name>
</gene>
<sequence length="451" mass="52236">MPIHSGFLCDGCKIKDFEGLRYHCEICIDYDLCEKCHDDGKESLQHLNVHSMERISDSSPSQSAVVLNSSVDGSMLPDGSNDNRISEVEYLSILLDFCLRRFIDEPIRCEYINTVHFKERFADALNWTNGFIAKLSGSRLTGLVEQYFVELDNDQMSFEGGDMDIMFEPRDAFVSDVKTESPLQIGFVETTSYPGFYYIQYNSETEFHSTLKHLDIFEERNDKQYISSKKITDLLHSEFVKYDQKGPCVTEQHGPAMTALLNKTRALQDFVFSLSMPNIPCHVLEQWLHRSKQWPSAHVIEMVRKSVCHLVPKRWLGINEGEEDSLTWRLSLSFAEVLLTDSWNEQEKDFYRLLKSFIQELAPDTISSHHIKTFLFTYMEGNYLRVQEAQEQADLFLHIVQCLSLALKTKSMSNYFIPDIDMLRLIPEEKCMFLAEKLEGVSMGFLPRYTK</sequence>
<dbReference type="OrthoDB" id="10049771at2759"/>
<evidence type="ECO:0000256" key="1">
    <source>
        <dbReference type="ARBA" id="ARBA00008307"/>
    </source>
</evidence>
<dbReference type="InterPro" id="IPR000433">
    <property type="entry name" value="Znf_ZZ"/>
</dbReference>
<reference evidence="7" key="1">
    <citation type="submission" date="2021-02" db="EMBL/GenBank/DDBJ databases">
        <authorList>
            <person name="Nowell W R."/>
        </authorList>
    </citation>
    <scope>NUCLEOTIDE SEQUENCE</scope>
</reference>
<dbReference type="Gene3D" id="1.10.1410.40">
    <property type="match status" value="1"/>
</dbReference>
<name>A0A815VDQ9_ADIRI</name>
<dbReference type="InterPro" id="IPR024810">
    <property type="entry name" value="MAB21L/cGLR"/>
</dbReference>